<evidence type="ECO:0000313" key="3">
    <source>
        <dbReference type="Proteomes" id="UP001551482"/>
    </source>
</evidence>
<dbReference type="Proteomes" id="UP001551482">
    <property type="component" value="Unassembled WGS sequence"/>
</dbReference>
<organism evidence="2 3">
    <name type="scientific">Streptodolium elevatio</name>
    <dbReference type="NCBI Taxonomy" id="3157996"/>
    <lineage>
        <taxon>Bacteria</taxon>
        <taxon>Bacillati</taxon>
        <taxon>Actinomycetota</taxon>
        <taxon>Actinomycetes</taxon>
        <taxon>Kitasatosporales</taxon>
        <taxon>Streptomycetaceae</taxon>
        <taxon>Streptodolium</taxon>
    </lineage>
</organism>
<proteinExistence type="predicted"/>
<protein>
    <recommendedName>
        <fullName evidence="4">Secreted protein</fullName>
    </recommendedName>
</protein>
<keyword evidence="1" id="KW-0732">Signal</keyword>
<feature type="signal peptide" evidence="1">
    <location>
        <begin position="1"/>
        <end position="30"/>
    </location>
</feature>
<gene>
    <name evidence="2" type="ORF">AB0C36_02855</name>
</gene>
<accession>A0ABV3DBS8</accession>
<keyword evidence="3" id="KW-1185">Reference proteome</keyword>
<name>A0ABV3DBS8_9ACTN</name>
<evidence type="ECO:0000256" key="1">
    <source>
        <dbReference type="SAM" id="SignalP"/>
    </source>
</evidence>
<reference evidence="2 3" key="1">
    <citation type="submission" date="2024-06" db="EMBL/GenBank/DDBJ databases">
        <title>The Natural Products Discovery Center: Release of the First 8490 Sequenced Strains for Exploring Actinobacteria Biosynthetic Diversity.</title>
        <authorList>
            <person name="Kalkreuter E."/>
            <person name="Kautsar S.A."/>
            <person name="Yang D."/>
            <person name="Bader C.D."/>
            <person name="Teijaro C.N."/>
            <person name="Fluegel L."/>
            <person name="Davis C.M."/>
            <person name="Simpson J.R."/>
            <person name="Lauterbach L."/>
            <person name="Steele A.D."/>
            <person name="Gui C."/>
            <person name="Meng S."/>
            <person name="Li G."/>
            <person name="Viehrig K."/>
            <person name="Ye F."/>
            <person name="Su P."/>
            <person name="Kiefer A.F."/>
            <person name="Nichols A."/>
            <person name="Cepeda A.J."/>
            <person name="Yan W."/>
            <person name="Fan B."/>
            <person name="Jiang Y."/>
            <person name="Adhikari A."/>
            <person name="Zheng C.-J."/>
            <person name="Schuster L."/>
            <person name="Cowan T.M."/>
            <person name="Smanski M.J."/>
            <person name="Chevrette M.G."/>
            <person name="De Carvalho L.P.S."/>
            <person name="Shen B."/>
        </authorList>
    </citation>
    <scope>NUCLEOTIDE SEQUENCE [LARGE SCALE GENOMIC DNA]</scope>
    <source>
        <strain evidence="2 3">NPDC048946</strain>
    </source>
</reference>
<comment type="caution">
    <text evidence="2">The sequence shown here is derived from an EMBL/GenBank/DDBJ whole genome shotgun (WGS) entry which is preliminary data.</text>
</comment>
<dbReference type="EMBL" id="JBEZFP010000004">
    <property type="protein sequence ID" value="MEU8132424.1"/>
    <property type="molecule type" value="Genomic_DNA"/>
</dbReference>
<sequence>MKHQRKIVVGFGAIAMSLGMVAATAGSAHAGTNNSDYVYTGGTATGKVWFDHDGDWFYAQDLSADSHGVAVQYRINDSYAKPLLVNNGGKGSVKAFNMDFPEGATVWFRACLTENSVAWDCDDMAWSVSAKKAKA</sequence>
<dbReference type="RefSeq" id="WP_358348217.1">
    <property type="nucleotide sequence ID" value="NZ_JBEZFP010000004.1"/>
</dbReference>
<evidence type="ECO:0000313" key="2">
    <source>
        <dbReference type="EMBL" id="MEU8132424.1"/>
    </source>
</evidence>
<feature type="chain" id="PRO_5046239587" description="Secreted protein" evidence="1">
    <location>
        <begin position="31"/>
        <end position="135"/>
    </location>
</feature>
<evidence type="ECO:0008006" key="4">
    <source>
        <dbReference type="Google" id="ProtNLM"/>
    </source>
</evidence>